<reference evidence="2" key="1">
    <citation type="journal article" date="2020" name="mSystems">
        <title>Genome- and Community-Level Interaction Insights into Carbon Utilization and Element Cycling Functions of Hydrothermarchaeota in Hydrothermal Sediment.</title>
        <authorList>
            <person name="Zhou Z."/>
            <person name="Liu Y."/>
            <person name="Xu W."/>
            <person name="Pan J."/>
            <person name="Luo Z.H."/>
            <person name="Li M."/>
        </authorList>
    </citation>
    <scope>NUCLEOTIDE SEQUENCE [LARGE SCALE GENOMIC DNA]</scope>
    <source>
        <strain evidence="3">SpSt-1073</strain>
        <strain evidence="2">SpSt-613</strain>
        <strain evidence="1">SpSt-669</strain>
    </source>
</reference>
<gene>
    <name evidence="3" type="ORF">ENM30_02035</name>
    <name evidence="2" type="ORF">ENT82_03795</name>
    <name evidence="1" type="ORF">ENU43_00105</name>
</gene>
<protein>
    <submittedName>
        <fullName evidence="2">Uncharacterized protein</fullName>
    </submittedName>
</protein>
<sequence>MTQVPPWWRVYLEPKPGWDAADYEEVLKEFEKKPPNRQLLSPILAGFIAGVVQANGSLGYLKILQNPETYTPFTEIKCDVETLNFISRQINDGWGFVSERGARLIVIGLRCILLLKIIGPYLRGWKYRAYDAIIGNGYKLHGPMLEKIFQTYELDYGLRTVSIEGKKFRMYVFRGKLPQQGDLKS</sequence>
<dbReference type="EMBL" id="DTCM01000003">
    <property type="protein sequence ID" value="HGL40064.1"/>
    <property type="molecule type" value="Genomic_DNA"/>
</dbReference>
<comment type="caution">
    <text evidence="2">The sequence shown here is derived from an EMBL/GenBank/DDBJ whole genome shotgun (WGS) entry which is preliminary data.</text>
</comment>
<accession>A0A7C4E128</accession>
<organism evidence="2">
    <name type="scientific">Caldiarchaeum subterraneum</name>
    <dbReference type="NCBI Taxonomy" id="311458"/>
    <lineage>
        <taxon>Archaea</taxon>
        <taxon>Nitrososphaerota</taxon>
        <taxon>Candidatus Caldarchaeales</taxon>
        <taxon>Candidatus Caldarchaeaceae</taxon>
        <taxon>Candidatus Caldarchaeum</taxon>
    </lineage>
</organism>
<dbReference type="AlphaFoldDB" id="A0A7C4E128"/>
<name>A0A7C4E128_CALS0</name>
<proteinExistence type="predicted"/>
<dbReference type="EMBL" id="DRXG01000039">
    <property type="protein sequence ID" value="HHN52072.1"/>
    <property type="molecule type" value="Genomic_DNA"/>
</dbReference>
<dbReference type="EMBL" id="DTAD01000034">
    <property type="protein sequence ID" value="HGN90238.1"/>
    <property type="molecule type" value="Genomic_DNA"/>
</dbReference>
<evidence type="ECO:0000313" key="1">
    <source>
        <dbReference type="EMBL" id="HGL40064.1"/>
    </source>
</evidence>
<evidence type="ECO:0000313" key="2">
    <source>
        <dbReference type="EMBL" id="HGN90238.1"/>
    </source>
</evidence>
<evidence type="ECO:0000313" key="3">
    <source>
        <dbReference type="EMBL" id="HHN52072.1"/>
    </source>
</evidence>